<dbReference type="OrthoDB" id="4161332at2759"/>
<dbReference type="GeneID" id="70188424"/>
<dbReference type="EMBL" id="JAGTJQ010000006">
    <property type="protein sequence ID" value="KAH7029277.1"/>
    <property type="molecule type" value="Genomic_DNA"/>
</dbReference>
<evidence type="ECO:0000313" key="9">
    <source>
        <dbReference type="EMBL" id="KAH7029277.1"/>
    </source>
</evidence>
<dbReference type="GO" id="GO:0003677">
    <property type="term" value="F:DNA binding"/>
    <property type="evidence" value="ECO:0007669"/>
    <property type="project" value="UniProtKB-KW"/>
</dbReference>
<dbReference type="GO" id="GO:0000981">
    <property type="term" value="F:DNA-binding transcription factor activity, RNA polymerase II-specific"/>
    <property type="evidence" value="ECO:0007669"/>
    <property type="project" value="InterPro"/>
</dbReference>
<evidence type="ECO:0000259" key="8">
    <source>
        <dbReference type="PROSITE" id="PS50048"/>
    </source>
</evidence>
<protein>
    <submittedName>
        <fullName evidence="9">Fungal-specific transcription factor domain-containing protein</fullName>
    </submittedName>
</protein>
<dbReference type="SMART" id="SM00066">
    <property type="entry name" value="GAL4"/>
    <property type="match status" value="1"/>
</dbReference>
<comment type="subcellular location">
    <subcellularLocation>
        <location evidence="1">Nucleus</location>
    </subcellularLocation>
</comment>
<dbReference type="InterPro" id="IPR036864">
    <property type="entry name" value="Zn2-C6_fun-type_DNA-bd_sf"/>
</dbReference>
<dbReference type="GO" id="GO:0005634">
    <property type="term" value="C:nucleus"/>
    <property type="evidence" value="ECO:0007669"/>
    <property type="project" value="UniProtKB-SubCell"/>
</dbReference>
<evidence type="ECO:0000256" key="6">
    <source>
        <dbReference type="ARBA" id="ARBA00023163"/>
    </source>
</evidence>
<dbReference type="PANTHER" id="PTHR31313">
    <property type="entry name" value="TY1 ENHANCER ACTIVATOR"/>
    <property type="match status" value="1"/>
</dbReference>
<evidence type="ECO:0000256" key="7">
    <source>
        <dbReference type="ARBA" id="ARBA00023242"/>
    </source>
</evidence>
<keyword evidence="10" id="KW-1185">Reference proteome</keyword>
<dbReference type="AlphaFoldDB" id="A0A9P9BPI4"/>
<dbReference type="CDD" id="cd12148">
    <property type="entry name" value="fungal_TF_MHR"/>
    <property type="match status" value="1"/>
</dbReference>
<keyword evidence="6" id="KW-0804">Transcription</keyword>
<dbReference type="GO" id="GO:0006351">
    <property type="term" value="P:DNA-templated transcription"/>
    <property type="evidence" value="ECO:0007669"/>
    <property type="project" value="InterPro"/>
</dbReference>
<dbReference type="GO" id="GO:0008270">
    <property type="term" value="F:zinc ion binding"/>
    <property type="evidence" value="ECO:0007669"/>
    <property type="project" value="InterPro"/>
</dbReference>
<evidence type="ECO:0000256" key="3">
    <source>
        <dbReference type="ARBA" id="ARBA00022833"/>
    </source>
</evidence>
<dbReference type="PROSITE" id="PS00463">
    <property type="entry name" value="ZN2_CY6_FUNGAL_1"/>
    <property type="match status" value="1"/>
</dbReference>
<dbReference type="SMART" id="SM00906">
    <property type="entry name" value="Fungal_trans"/>
    <property type="match status" value="1"/>
</dbReference>
<dbReference type="Gene3D" id="4.10.240.10">
    <property type="entry name" value="Zn(2)-C6 fungal-type DNA-binding domain"/>
    <property type="match status" value="1"/>
</dbReference>
<keyword evidence="7" id="KW-0539">Nucleus</keyword>
<keyword evidence="4" id="KW-0805">Transcription regulation</keyword>
<evidence type="ECO:0000256" key="5">
    <source>
        <dbReference type="ARBA" id="ARBA00023125"/>
    </source>
</evidence>
<sequence>MSLELKSGDVHGQNLKTRRKNTTKACDECRRRRAKCDGKQPTCTRCNDRGLLCHFSAHEDGRRPAPKSYVDMLRKRISVLEKVLEAHSIDVESSVAQILAQERAKSGPSDAPGNAAVEESLAGFDGVLSLDENAALERDENAFFGSSSGPLESHILTPDGEPDDPFNNSVPSPTKPGFSQFRLRVDQLLIQDVAFSCEVSKELETHLIELYFLWEQPWCQVVNERLFRQSLGNKGRYASPLLLSCVLAVGSRFTDRLEVRSDPDDPNTAGQMFIEKAEKLLYYELKWPSMTTIQSASIMGTLYLSIGADAAGWLHHGIASRLAVDMGLNMDATCLVGNNLMSREEVELRNQIYWSLYCVDKMLASYIGRVCTMLDSQGQVPMPKRPDASRVALKRDGRMLQGTQFDRDQMRTSLHIAMMSLCCILEKILVALYAPSNATRQVQRGSFVHSCLLELKGWFYDLPQELKLDRKGNTNRLPQAYILHMSYQTQHILIMKPFLVKPVTIHAEPHARPGQNPEIVTQQALSVCYKAATSILDIIKKYQQAFGSFRNAPLSAAHCTLSAALIFIQTRSLGLDGRGGSTDCHNIELCLRVLDELSIAWSPARSMRKKLMKLYEQEFTFTPARPLDPVFNPAIHHPPMVAPLQQPGKGPHFQRMQPVPNPQLQPNPQMRMMTDDDIWNAEWPDTIMEAPLFPDVGLDFVSQSLPGDYTNFDNLSRTFHS</sequence>
<evidence type="ECO:0000256" key="4">
    <source>
        <dbReference type="ARBA" id="ARBA00023015"/>
    </source>
</evidence>
<dbReference type="RefSeq" id="XP_046011565.1">
    <property type="nucleotide sequence ID" value="XM_046158878.1"/>
</dbReference>
<keyword evidence="5" id="KW-0238">DNA-binding</keyword>
<proteinExistence type="predicted"/>
<accession>A0A9P9BPI4</accession>
<dbReference type="CDD" id="cd14723">
    <property type="entry name" value="ZIP_Ppr1"/>
    <property type="match status" value="1"/>
</dbReference>
<organism evidence="9 10">
    <name type="scientific">Microdochium trichocladiopsis</name>
    <dbReference type="NCBI Taxonomy" id="1682393"/>
    <lineage>
        <taxon>Eukaryota</taxon>
        <taxon>Fungi</taxon>
        <taxon>Dikarya</taxon>
        <taxon>Ascomycota</taxon>
        <taxon>Pezizomycotina</taxon>
        <taxon>Sordariomycetes</taxon>
        <taxon>Xylariomycetidae</taxon>
        <taxon>Xylariales</taxon>
        <taxon>Microdochiaceae</taxon>
        <taxon>Microdochium</taxon>
    </lineage>
</organism>
<dbReference type="Proteomes" id="UP000756346">
    <property type="component" value="Unassembled WGS sequence"/>
</dbReference>
<dbReference type="CDD" id="cd00067">
    <property type="entry name" value="GAL4"/>
    <property type="match status" value="1"/>
</dbReference>
<gene>
    <name evidence="9" type="ORF">B0I36DRAFT_363841</name>
</gene>
<comment type="caution">
    <text evidence="9">The sequence shown here is derived from an EMBL/GenBank/DDBJ whole genome shotgun (WGS) entry which is preliminary data.</text>
</comment>
<dbReference type="Pfam" id="PF00172">
    <property type="entry name" value="Zn_clus"/>
    <property type="match status" value="1"/>
</dbReference>
<dbReference type="InterPro" id="IPR001138">
    <property type="entry name" value="Zn2Cys6_DnaBD"/>
</dbReference>
<keyword evidence="3" id="KW-0862">Zinc</keyword>
<dbReference type="InterPro" id="IPR051615">
    <property type="entry name" value="Transcr_Regulatory_Elem"/>
</dbReference>
<dbReference type="PROSITE" id="PS50048">
    <property type="entry name" value="ZN2_CY6_FUNGAL_2"/>
    <property type="match status" value="1"/>
</dbReference>
<evidence type="ECO:0000256" key="2">
    <source>
        <dbReference type="ARBA" id="ARBA00022723"/>
    </source>
</evidence>
<dbReference type="InterPro" id="IPR007219">
    <property type="entry name" value="XnlR_reg_dom"/>
</dbReference>
<dbReference type="SUPFAM" id="SSF57701">
    <property type="entry name" value="Zn2/Cys6 DNA-binding domain"/>
    <property type="match status" value="1"/>
</dbReference>
<name>A0A9P9BPI4_9PEZI</name>
<keyword evidence="2" id="KW-0479">Metal-binding</keyword>
<reference evidence="9" key="1">
    <citation type="journal article" date="2021" name="Nat. Commun.">
        <title>Genetic determinants of endophytism in the Arabidopsis root mycobiome.</title>
        <authorList>
            <person name="Mesny F."/>
            <person name="Miyauchi S."/>
            <person name="Thiergart T."/>
            <person name="Pickel B."/>
            <person name="Atanasova L."/>
            <person name="Karlsson M."/>
            <person name="Huettel B."/>
            <person name="Barry K.W."/>
            <person name="Haridas S."/>
            <person name="Chen C."/>
            <person name="Bauer D."/>
            <person name="Andreopoulos W."/>
            <person name="Pangilinan J."/>
            <person name="LaButti K."/>
            <person name="Riley R."/>
            <person name="Lipzen A."/>
            <person name="Clum A."/>
            <person name="Drula E."/>
            <person name="Henrissat B."/>
            <person name="Kohler A."/>
            <person name="Grigoriev I.V."/>
            <person name="Martin F.M."/>
            <person name="Hacquard S."/>
        </authorList>
    </citation>
    <scope>NUCLEOTIDE SEQUENCE</scope>
    <source>
        <strain evidence="9">MPI-CAGE-CH-0230</strain>
    </source>
</reference>
<dbReference type="PANTHER" id="PTHR31313:SF83">
    <property type="entry name" value="ZN(II)2CYS6 TRANSCRIPTION FACTOR (EUROFUNG)"/>
    <property type="match status" value="1"/>
</dbReference>
<feature type="domain" description="Zn(2)-C6 fungal-type" evidence="8">
    <location>
        <begin position="25"/>
        <end position="55"/>
    </location>
</feature>
<evidence type="ECO:0000313" key="10">
    <source>
        <dbReference type="Proteomes" id="UP000756346"/>
    </source>
</evidence>
<evidence type="ECO:0000256" key="1">
    <source>
        <dbReference type="ARBA" id="ARBA00004123"/>
    </source>
</evidence>
<dbReference type="Pfam" id="PF04082">
    <property type="entry name" value="Fungal_trans"/>
    <property type="match status" value="1"/>
</dbReference>